<evidence type="ECO:0000256" key="1">
    <source>
        <dbReference type="SAM" id="MobiDB-lite"/>
    </source>
</evidence>
<protein>
    <submittedName>
        <fullName evidence="2">Uncharacterized protein</fullName>
    </submittedName>
</protein>
<dbReference type="Proteomes" id="UP000784294">
    <property type="component" value="Unassembled WGS sequence"/>
</dbReference>
<keyword evidence="3" id="KW-1185">Reference proteome</keyword>
<evidence type="ECO:0000313" key="2">
    <source>
        <dbReference type="EMBL" id="VEL33763.1"/>
    </source>
</evidence>
<name>A0A448XCZ9_9PLAT</name>
<dbReference type="EMBL" id="CAAALY010246347">
    <property type="protein sequence ID" value="VEL33763.1"/>
    <property type="molecule type" value="Genomic_DNA"/>
</dbReference>
<sequence>MCPSGRDQSVGRPAGQSADRTDNSTGPAFRLQTGGPAQSSPVQSVKRGPIQSSSSNPLPIQAVASIVNATNPPFRPVRSTGHRDPVERGTRLRIWPHELTNQCNYRLSKSIVVYQNGEPGCAIRGKLGPEQARMLVEFTPRLVLLV</sequence>
<comment type="caution">
    <text evidence="2">The sequence shown here is derived from an EMBL/GenBank/DDBJ whole genome shotgun (WGS) entry which is preliminary data.</text>
</comment>
<evidence type="ECO:0000313" key="3">
    <source>
        <dbReference type="Proteomes" id="UP000784294"/>
    </source>
</evidence>
<feature type="region of interest" description="Disordered" evidence="1">
    <location>
        <begin position="1"/>
        <end position="64"/>
    </location>
</feature>
<organism evidence="2 3">
    <name type="scientific">Protopolystoma xenopodis</name>
    <dbReference type="NCBI Taxonomy" id="117903"/>
    <lineage>
        <taxon>Eukaryota</taxon>
        <taxon>Metazoa</taxon>
        <taxon>Spiralia</taxon>
        <taxon>Lophotrochozoa</taxon>
        <taxon>Platyhelminthes</taxon>
        <taxon>Monogenea</taxon>
        <taxon>Polyopisthocotylea</taxon>
        <taxon>Polystomatidea</taxon>
        <taxon>Polystomatidae</taxon>
        <taxon>Protopolystoma</taxon>
    </lineage>
</organism>
<gene>
    <name evidence="2" type="ORF">PXEA_LOCUS27203</name>
</gene>
<accession>A0A448XCZ9</accession>
<reference evidence="2" key="1">
    <citation type="submission" date="2018-11" db="EMBL/GenBank/DDBJ databases">
        <authorList>
            <consortium name="Pathogen Informatics"/>
        </authorList>
    </citation>
    <scope>NUCLEOTIDE SEQUENCE</scope>
</reference>
<proteinExistence type="predicted"/>
<dbReference type="AlphaFoldDB" id="A0A448XCZ9"/>